<evidence type="ECO:0000313" key="2">
    <source>
        <dbReference type="EMBL" id="CAF1940192.1"/>
    </source>
</evidence>
<accession>A0A816LG99</accession>
<proteinExistence type="predicted"/>
<organism evidence="2 7">
    <name type="scientific">Rotaria magnacalcarata</name>
    <dbReference type="NCBI Taxonomy" id="392030"/>
    <lineage>
        <taxon>Eukaryota</taxon>
        <taxon>Metazoa</taxon>
        <taxon>Spiralia</taxon>
        <taxon>Gnathifera</taxon>
        <taxon>Rotifera</taxon>
        <taxon>Eurotatoria</taxon>
        <taxon>Bdelloidea</taxon>
        <taxon>Philodinida</taxon>
        <taxon>Philodinidae</taxon>
        <taxon>Rotaria</taxon>
    </lineage>
</organism>
<dbReference type="EMBL" id="CAJNRG010000013">
    <property type="protein sequence ID" value="CAF1940192.1"/>
    <property type="molecule type" value="Genomic_DNA"/>
</dbReference>
<evidence type="ECO:0000313" key="7">
    <source>
        <dbReference type="Proteomes" id="UP000663887"/>
    </source>
</evidence>
<dbReference type="Proteomes" id="UP000663866">
    <property type="component" value="Unassembled WGS sequence"/>
</dbReference>
<evidence type="ECO:0000313" key="5">
    <source>
        <dbReference type="EMBL" id="CAF4077267.1"/>
    </source>
</evidence>
<evidence type="ECO:0000313" key="6">
    <source>
        <dbReference type="Proteomes" id="UP000663866"/>
    </source>
</evidence>
<dbReference type="Proteomes" id="UP000663842">
    <property type="component" value="Unassembled WGS sequence"/>
</dbReference>
<dbReference type="Proteomes" id="UP000663887">
    <property type="component" value="Unassembled WGS sequence"/>
</dbReference>
<keyword evidence="6" id="KW-1185">Reference proteome</keyword>
<name>A0A816LG99_9BILA</name>
<keyword evidence="1" id="KW-0175">Coiled coil</keyword>
<sequence>MASANIKKFCATCRKHGDVFTCRGCRKAYCAKHIDEHREKLSKEVANLADELEFVRNSLNQENEAQSLLSMVNKWEQESIAKICLAAETVRTDIQRCIDRNNLEVKIPFERISNELRSCQENDDYTEVDLKRWTQHLEEYRNKIEKLPDIDINDDDDTGKIHLVKIRDMNEELQSYSIIHSTPSLEKSAVSIPEPSLLVREKFDDVFGSAALLDDGLVATYAGPWLGDSSICGINVYSTGTHHIRFRIVEKFYDSPFFGIITASQKNAKGVLGTVSTNGWWNFDFPIINGEKDNRVGKDKIIRLQDDLTLTLDCERKQIFLKHHRTKRLLHIPVDMRACPFPWRMLVVLHRRGDTVRIIGGTLSLTRGNLSSRLSENRPI</sequence>
<reference evidence="2" key="1">
    <citation type="submission" date="2021-02" db="EMBL/GenBank/DDBJ databases">
        <authorList>
            <person name="Nowell W R."/>
        </authorList>
    </citation>
    <scope>NUCLEOTIDE SEQUENCE</scope>
</reference>
<evidence type="ECO:0000313" key="4">
    <source>
        <dbReference type="EMBL" id="CAF3849909.1"/>
    </source>
</evidence>
<dbReference type="EMBL" id="CAJNRF010016809">
    <property type="protein sequence ID" value="CAF2212628.1"/>
    <property type="molecule type" value="Genomic_DNA"/>
</dbReference>
<evidence type="ECO:0000256" key="1">
    <source>
        <dbReference type="SAM" id="Coils"/>
    </source>
</evidence>
<feature type="coiled-coil region" evidence="1">
    <location>
        <begin position="31"/>
        <end position="65"/>
    </location>
</feature>
<protein>
    <submittedName>
        <fullName evidence="2">Uncharacterized protein</fullName>
    </submittedName>
</protein>
<gene>
    <name evidence="5" type="ORF">OVN521_LOCUS19553</name>
    <name evidence="4" type="ORF">UXM345_LOCUS7764</name>
    <name evidence="3" type="ORF">WKI299_LOCUS35087</name>
    <name evidence="2" type="ORF">XDN619_LOCUS302</name>
</gene>
<dbReference type="Proteomes" id="UP000663856">
    <property type="component" value="Unassembled WGS sequence"/>
</dbReference>
<comment type="caution">
    <text evidence="2">The sequence shown here is derived from an EMBL/GenBank/DDBJ whole genome shotgun (WGS) entry which is preliminary data.</text>
</comment>
<evidence type="ECO:0000313" key="3">
    <source>
        <dbReference type="EMBL" id="CAF2212628.1"/>
    </source>
</evidence>
<dbReference type="EMBL" id="CAJOBG010003713">
    <property type="protein sequence ID" value="CAF4077267.1"/>
    <property type="molecule type" value="Genomic_DNA"/>
</dbReference>
<dbReference type="EMBL" id="CAJOBF010000654">
    <property type="protein sequence ID" value="CAF3849909.1"/>
    <property type="molecule type" value="Genomic_DNA"/>
</dbReference>
<dbReference type="AlphaFoldDB" id="A0A816LG99"/>